<dbReference type="KEGG" id="agl:PYTT_1300"/>
<dbReference type="OrthoDB" id="8263000at2"/>
<reference evidence="2" key="1">
    <citation type="submission" date="2016-09" db="EMBL/GenBank/DDBJ databases">
        <authorList>
            <person name="Koehorst J."/>
        </authorList>
    </citation>
    <scope>NUCLEOTIDE SEQUENCE [LARGE SCALE GENOMIC DNA]</scope>
</reference>
<dbReference type="Proteomes" id="UP000176204">
    <property type="component" value="Chromosome I"/>
</dbReference>
<dbReference type="STRING" id="1679444.PYTT_1300"/>
<protein>
    <submittedName>
        <fullName evidence="1">Uncharacterized protein</fullName>
    </submittedName>
</protein>
<dbReference type="RefSeq" id="WP_067775479.1">
    <property type="nucleotide sequence ID" value="NZ_LIGX01000022.1"/>
</dbReference>
<gene>
    <name evidence="1" type="ORF">PYTT_1300</name>
</gene>
<organism evidence="1 2">
    <name type="scientific">Akkermansia glycaniphila</name>
    <dbReference type="NCBI Taxonomy" id="1679444"/>
    <lineage>
        <taxon>Bacteria</taxon>
        <taxon>Pseudomonadati</taxon>
        <taxon>Verrucomicrobiota</taxon>
        <taxon>Verrucomicrobiia</taxon>
        <taxon>Verrucomicrobiales</taxon>
        <taxon>Akkermansiaceae</taxon>
        <taxon>Akkermansia</taxon>
    </lineage>
</organism>
<name>A0A1C7PBZ7_9BACT</name>
<dbReference type="AlphaFoldDB" id="A0A1C7PBZ7"/>
<dbReference type="EMBL" id="LT629973">
    <property type="protein sequence ID" value="SEH86494.1"/>
    <property type="molecule type" value="Genomic_DNA"/>
</dbReference>
<dbReference type="PATRIC" id="fig|1679444.3.peg.2878"/>
<proteinExistence type="predicted"/>
<evidence type="ECO:0000313" key="1">
    <source>
        <dbReference type="EMBL" id="SEH86494.1"/>
    </source>
</evidence>
<accession>A0A1C7PBZ7</accession>
<keyword evidence="2" id="KW-1185">Reference proteome</keyword>
<sequence length="785" mass="89832">MDTDGLYIEQKRKEDFLYSVLQKKTLDEIQRLSGSVWTDFNAHDPGVTIADVANYALTELDYKLGFDLQDYLTGEAEAFSPEHFGLFFPEDVYSNAPVTPDDYRKLLYAEFPALEWIGIQCDAATGAYNINVRCSPLDESPDILEKVQAHFQAHRNLCETLKNVRLQKTLPLFFHAELEIEAGADPAELLALVYWHIIRYLSGSVLVERAGECIPGGLSPEEWLEGPTGKTRVTIPRQDNTEHELYKQLASLPGIRGFKTCYFLDQKGRIITNFSPEYQVAIPRQQQDFRVRMTVDELEVSFDADQFMENLQVLHQSDVLARLRPAAAEGGEKGADACRFLPGGVYRRVFGHKPIAADMPGCYGLRNGALPSSATDAGKGCSAPLSSYLDLYDRVIRRGLSELRLVKDLLSLENGHAAVLSTMDILPQEGQIRYKTNDRFRDVFGVKTRYLDFLDRLFGVESCPDWLSEFSADGETEDELLKRRMAFLRQVPHLVRNRFRACDIEGGLSASNISGIKAYLSWLLGMNADETVSVGNILPSHNLILMGDDPEYKPFRDRMTSMLIDESRMDRANIGNIEKIGYSPIEENEWRQCGRKERAGRYEALRRELGFFHTNMISGGLFRGGVCLDNYKLVHLGEGEYLLAFWNNEDREWCCLGRMNDRERLLELARTLRHYLRELNLKSEVVYVVERQLLNPPEYFTVSFVFPDWTARFKSARFRERCKQLVRSLLPAHLNARLHWLDVLQMQRFEENYRKWCVSLHRSGSETYADGILHILNHSKSVSDV</sequence>
<evidence type="ECO:0000313" key="2">
    <source>
        <dbReference type="Proteomes" id="UP000176204"/>
    </source>
</evidence>